<dbReference type="PANTHER" id="PTHR30175:SF1">
    <property type="entry name" value="PTS SYSTEM ARBUTIN-, CELLOBIOSE-, AND SALICIN-SPECIFIC EIIBC COMPONENT-RELATED"/>
    <property type="match status" value="1"/>
</dbReference>
<dbReference type="SUPFAM" id="SSF55604">
    <property type="entry name" value="Glucose permease domain IIB"/>
    <property type="match status" value="1"/>
</dbReference>
<dbReference type="SUPFAM" id="SSF51261">
    <property type="entry name" value="Duplicated hybrid motif"/>
    <property type="match status" value="1"/>
</dbReference>
<dbReference type="Gene3D" id="2.70.70.10">
    <property type="entry name" value="Glucose Permease (Domain IIA)"/>
    <property type="match status" value="1"/>
</dbReference>
<dbReference type="GO" id="GO:0090589">
    <property type="term" value="F:protein-phosphocysteine-trehalose phosphotransferase system transporter activity"/>
    <property type="evidence" value="ECO:0007669"/>
    <property type="project" value="TreeGrafter"/>
</dbReference>
<evidence type="ECO:0000256" key="5">
    <source>
        <dbReference type="ARBA" id="ARBA00022679"/>
    </source>
</evidence>
<gene>
    <name evidence="16" type="ORF">FRX94_05375</name>
</gene>
<evidence type="ECO:0000256" key="7">
    <source>
        <dbReference type="ARBA" id="ARBA00022692"/>
    </source>
</evidence>
<dbReference type="InterPro" id="IPR003352">
    <property type="entry name" value="PTS_EIIC"/>
</dbReference>
<keyword evidence="2" id="KW-0813">Transport</keyword>
<dbReference type="InterPro" id="IPR001127">
    <property type="entry name" value="PTS_EIIA_1_perm"/>
</dbReference>
<dbReference type="NCBIfam" id="TIGR01995">
    <property type="entry name" value="PTS-II-ABC-beta"/>
    <property type="match status" value="1"/>
</dbReference>
<evidence type="ECO:0000256" key="6">
    <source>
        <dbReference type="ARBA" id="ARBA00022683"/>
    </source>
</evidence>
<evidence type="ECO:0000313" key="16">
    <source>
        <dbReference type="EMBL" id="TWT26492.1"/>
    </source>
</evidence>
<feature type="transmembrane region" description="Helical" evidence="12">
    <location>
        <begin position="214"/>
        <end position="236"/>
    </location>
</feature>
<evidence type="ECO:0000256" key="1">
    <source>
        <dbReference type="ARBA" id="ARBA00004651"/>
    </source>
</evidence>
<feature type="domain" description="PTS EIIA type-1" evidence="13">
    <location>
        <begin position="506"/>
        <end position="610"/>
    </location>
</feature>
<organism evidence="16 17">
    <name type="scientific">Corynebacterium canis</name>
    <dbReference type="NCBI Taxonomy" id="679663"/>
    <lineage>
        <taxon>Bacteria</taxon>
        <taxon>Bacillati</taxon>
        <taxon>Actinomycetota</taxon>
        <taxon>Actinomycetes</taxon>
        <taxon>Mycobacteriales</taxon>
        <taxon>Corynebacteriaceae</taxon>
        <taxon>Corynebacterium</taxon>
    </lineage>
</organism>
<dbReference type="GO" id="GO:0005886">
    <property type="term" value="C:plasma membrane"/>
    <property type="evidence" value="ECO:0007669"/>
    <property type="project" value="UniProtKB-SubCell"/>
</dbReference>
<dbReference type="EMBL" id="VOHM01000009">
    <property type="protein sequence ID" value="TWT26492.1"/>
    <property type="molecule type" value="Genomic_DNA"/>
</dbReference>
<evidence type="ECO:0000256" key="2">
    <source>
        <dbReference type="ARBA" id="ARBA00022448"/>
    </source>
</evidence>
<dbReference type="Pfam" id="PF00367">
    <property type="entry name" value="PTS_EIIB"/>
    <property type="match status" value="1"/>
</dbReference>
<evidence type="ECO:0000259" key="13">
    <source>
        <dbReference type="PROSITE" id="PS51093"/>
    </source>
</evidence>
<dbReference type="Gene3D" id="3.30.1360.60">
    <property type="entry name" value="Glucose permease domain IIB"/>
    <property type="match status" value="1"/>
</dbReference>
<feature type="transmembrane region" description="Helical" evidence="12">
    <location>
        <begin position="248"/>
        <end position="269"/>
    </location>
</feature>
<dbReference type="PANTHER" id="PTHR30175">
    <property type="entry name" value="PHOSPHOTRANSFERASE SYSTEM TRANSPORT PROTEIN"/>
    <property type="match status" value="1"/>
</dbReference>
<evidence type="ECO:0000259" key="14">
    <source>
        <dbReference type="PROSITE" id="PS51098"/>
    </source>
</evidence>
<protein>
    <submittedName>
        <fullName evidence="16">PTS beta-glucoside transporter subunit IIBCA</fullName>
    </submittedName>
</protein>
<dbReference type="InterPro" id="IPR001996">
    <property type="entry name" value="PTS_IIB_1"/>
</dbReference>
<feature type="transmembrane region" description="Helical" evidence="12">
    <location>
        <begin position="438"/>
        <end position="456"/>
    </location>
</feature>
<dbReference type="NCBIfam" id="TIGR00830">
    <property type="entry name" value="PTBA"/>
    <property type="match status" value="1"/>
</dbReference>
<evidence type="ECO:0000256" key="11">
    <source>
        <dbReference type="PROSITE-ProRule" id="PRU00421"/>
    </source>
</evidence>
<evidence type="ECO:0000256" key="4">
    <source>
        <dbReference type="ARBA" id="ARBA00022597"/>
    </source>
</evidence>
<feature type="transmembrane region" description="Helical" evidence="12">
    <location>
        <begin position="302"/>
        <end position="320"/>
    </location>
</feature>
<evidence type="ECO:0000256" key="9">
    <source>
        <dbReference type="ARBA" id="ARBA00022989"/>
    </source>
</evidence>
<dbReference type="RefSeq" id="WP_146324107.1">
    <property type="nucleotide sequence ID" value="NZ_BAABLR010000074.1"/>
</dbReference>
<dbReference type="InterPro" id="IPR050558">
    <property type="entry name" value="PTS_Sugar-Specific_Components"/>
</dbReference>
<keyword evidence="10 12" id="KW-0472">Membrane</keyword>
<keyword evidence="8" id="KW-0418">Kinase</keyword>
<evidence type="ECO:0000256" key="3">
    <source>
        <dbReference type="ARBA" id="ARBA00022475"/>
    </source>
</evidence>
<evidence type="ECO:0000256" key="10">
    <source>
        <dbReference type="ARBA" id="ARBA00023136"/>
    </source>
</evidence>
<dbReference type="CDD" id="cd00212">
    <property type="entry name" value="PTS_IIB_glc"/>
    <property type="match status" value="1"/>
</dbReference>
<evidence type="ECO:0000256" key="12">
    <source>
        <dbReference type="SAM" id="Phobius"/>
    </source>
</evidence>
<dbReference type="GO" id="GO:0015771">
    <property type="term" value="P:trehalose transport"/>
    <property type="evidence" value="ECO:0007669"/>
    <property type="project" value="TreeGrafter"/>
</dbReference>
<dbReference type="Pfam" id="PF02378">
    <property type="entry name" value="PTS_EIIC"/>
    <property type="match status" value="1"/>
</dbReference>
<dbReference type="InterPro" id="IPR011055">
    <property type="entry name" value="Dup_hybrid_motif"/>
</dbReference>
<feature type="transmembrane region" description="Helical" evidence="12">
    <location>
        <begin position="388"/>
        <end position="406"/>
    </location>
</feature>
<dbReference type="PROSITE" id="PS51098">
    <property type="entry name" value="PTS_EIIB_TYPE_1"/>
    <property type="match status" value="1"/>
</dbReference>
<name>A0A5C5ULE2_9CORY</name>
<comment type="subcellular location">
    <subcellularLocation>
        <location evidence="1">Cell membrane</location>
        <topology evidence="1">Multi-pass membrane protein</topology>
    </subcellularLocation>
</comment>
<evidence type="ECO:0000313" key="17">
    <source>
        <dbReference type="Proteomes" id="UP000320791"/>
    </source>
</evidence>
<keyword evidence="4" id="KW-0762">Sugar transport</keyword>
<keyword evidence="9 12" id="KW-1133">Transmembrane helix</keyword>
<dbReference type="InterPro" id="IPR036878">
    <property type="entry name" value="Glu_permease_IIB"/>
</dbReference>
<keyword evidence="3" id="KW-1003">Cell membrane</keyword>
<feature type="transmembrane region" description="Helical" evidence="12">
    <location>
        <begin position="152"/>
        <end position="171"/>
    </location>
</feature>
<feature type="domain" description="PTS EIIB type-1" evidence="14">
    <location>
        <begin position="8"/>
        <end position="90"/>
    </location>
</feature>
<dbReference type="PROSITE" id="PS51093">
    <property type="entry name" value="PTS_EIIA_TYPE_1"/>
    <property type="match status" value="1"/>
</dbReference>
<dbReference type="PROSITE" id="PS51103">
    <property type="entry name" value="PTS_EIIC_TYPE_1"/>
    <property type="match status" value="1"/>
</dbReference>
<dbReference type="OrthoDB" id="9797715at2"/>
<reference evidence="16 17" key="1">
    <citation type="submission" date="2019-08" db="EMBL/GenBank/DDBJ databases">
        <authorList>
            <person name="Lei W."/>
        </authorList>
    </citation>
    <scope>NUCLEOTIDE SEQUENCE [LARGE SCALE GENOMIC DNA]</scope>
    <source>
        <strain evidence="16 17">CCUG 58627</strain>
    </source>
</reference>
<dbReference type="PROSITE" id="PS00371">
    <property type="entry name" value="PTS_EIIA_TYPE_1_HIS"/>
    <property type="match status" value="1"/>
</dbReference>
<keyword evidence="7 12" id="KW-0812">Transmembrane</keyword>
<feature type="transmembrane region" description="Helical" evidence="12">
    <location>
        <begin position="110"/>
        <end position="132"/>
    </location>
</feature>
<proteinExistence type="predicted"/>
<dbReference type="PROSITE" id="PS01035">
    <property type="entry name" value="PTS_EIIB_TYPE_1_CYS"/>
    <property type="match status" value="1"/>
</dbReference>
<dbReference type="Pfam" id="PF00358">
    <property type="entry name" value="PTS_EIIA_1"/>
    <property type="match status" value="1"/>
</dbReference>
<dbReference type="GO" id="GO:0016301">
    <property type="term" value="F:kinase activity"/>
    <property type="evidence" value="ECO:0007669"/>
    <property type="project" value="UniProtKB-KW"/>
</dbReference>
<feature type="transmembrane region" description="Helical" evidence="12">
    <location>
        <begin position="326"/>
        <end position="349"/>
    </location>
</feature>
<feature type="active site" description="Phosphocysteine intermediate; for EIIB activity" evidence="11">
    <location>
        <position position="30"/>
    </location>
</feature>
<dbReference type="InterPro" id="IPR018113">
    <property type="entry name" value="PTrfase_EIIB_Cys"/>
</dbReference>
<evidence type="ECO:0000259" key="15">
    <source>
        <dbReference type="PROSITE" id="PS51103"/>
    </source>
</evidence>
<dbReference type="Proteomes" id="UP000320791">
    <property type="component" value="Unassembled WGS sequence"/>
</dbReference>
<dbReference type="InterPro" id="IPR013013">
    <property type="entry name" value="PTS_EIIC_1"/>
</dbReference>
<keyword evidence="17" id="KW-1185">Reference proteome</keyword>
<comment type="caution">
    <text evidence="16">The sequence shown here is derived from an EMBL/GenBank/DDBJ whole genome shotgun (WGS) entry which is preliminary data.</text>
</comment>
<sequence>MAVKADFEDLAREVVAAFGGADNIRGVVHCATRLRFALIDAARADVKAAESAPGVLTVVTAGGQHQVVVGNDVPFAYEAVVALPGMQGKGGKESSTAEPAPKEKKNPLDAFVDIISAIFTPVLWALAGIALGKAGLSMVAQFGWLSPESTEYIVFNAAVDGLFTFLPLFLAVTAARRFRANEFIAMAVVAPLLHPDLVALMGGEEALRFFGLPLTSMSYASSVIPAIVSVWALSYVQRGLEKVLPSALRNFMVPLLCVIVMVPLVLLTIGPLTMLLANGISSGLLAIYQAMPWLAGALLGGFWQVLVIFGLHWGLVPVMLNDLATVGYSTIMAPLMPAVLAQCGAVLAVAIRTRNAKRRKLASPAAVSGFLAGVTEPIIYGVNLPLKVPFIIGCVSGAIGGAIVGIGGNAQDAFVFPSLLAFSASFTVGSIYTQVFASGLAILLAFIGTFVMLPSIERKEEAEAAAAEAAAGEAAAEVAGAASISGTVPVLLPVAGEVIPLAEVADPAFSSGAMGTGTAVLPTSNEFFAPVSGKVVAAPASGHAYGIRTEEGAEILVHIGIDTVKLKGEHFAPQVHKGDTVTRGQLLGTADVAAIAAAGFDPTTILVVTNPAKFAAVRVPEHTGAPAVRGEAGFLITL</sequence>
<keyword evidence="5" id="KW-0808">Transferase</keyword>
<evidence type="ECO:0000256" key="8">
    <source>
        <dbReference type="ARBA" id="ARBA00022777"/>
    </source>
</evidence>
<dbReference type="AlphaFoldDB" id="A0A5C5ULE2"/>
<accession>A0A5C5ULE2</accession>
<feature type="domain" description="PTS EIIC type-1" evidence="15">
    <location>
        <begin position="113"/>
        <end position="468"/>
    </location>
</feature>
<keyword evidence="6" id="KW-0598">Phosphotransferase system</keyword>
<dbReference type="GO" id="GO:0008982">
    <property type="term" value="F:protein-N(PI)-phosphohistidine-sugar phosphotransferase activity"/>
    <property type="evidence" value="ECO:0007669"/>
    <property type="project" value="InterPro"/>
</dbReference>
<dbReference type="InterPro" id="IPR011297">
    <property type="entry name" value="PTS_IIABC_b_glu"/>
</dbReference>
<dbReference type="GO" id="GO:0009401">
    <property type="term" value="P:phosphoenolpyruvate-dependent sugar phosphotransferase system"/>
    <property type="evidence" value="ECO:0007669"/>
    <property type="project" value="UniProtKB-KW"/>
</dbReference>